<organism evidence="1 2">
    <name type="scientific">Melanomma pulvis-pyrius CBS 109.77</name>
    <dbReference type="NCBI Taxonomy" id="1314802"/>
    <lineage>
        <taxon>Eukaryota</taxon>
        <taxon>Fungi</taxon>
        <taxon>Dikarya</taxon>
        <taxon>Ascomycota</taxon>
        <taxon>Pezizomycotina</taxon>
        <taxon>Dothideomycetes</taxon>
        <taxon>Pleosporomycetidae</taxon>
        <taxon>Pleosporales</taxon>
        <taxon>Melanommataceae</taxon>
        <taxon>Melanomma</taxon>
    </lineage>
</organism>
<name>A0A6A6X8K8_9PLEO</name>
<evidence type="ECO:0000313" key="1">
    <source>
        <dbReference type="EMBL" id="KAF2792658.1"/>
    </source>
</evidence>
<proteinExistence type="predicted"/>
<dbReference type="Proteomes" id="UP000799757">
    <property type="component" value="Unassembled WGS sequence"/>
</dbReference>
<accession>A0A6A6X8K8</accession>
<keyword evidence="2" id="KW-1185">Reference proteome</keyword>
<reference evidence="1" key="1">
    <citation type="journal article" date="2020" name="Stud. Mycol.">
        <title>101 Dothideomycetes genomes: a test case for predicting lifestyles and emergence of pathogens.</title>
        <authorList>
            <person name="Haridas S."/>
            <person name="Albert R."/>
            <person name="Binder M."/>
            <person name="Bloem J."/>
            <person name="Labutti K."/>
            <person name="Salamov A."/>
            <person name="Andreopoulos B."/>
            <person name="Baker S."/>
            <person name="Barry K."/>
            <person name="Bills G."/>
            <person name="Bluhm B."/>
            <person name="Cannon C."/>
            <person name="Castanera R."/>
            <person name="Culley D."/>
            <person name="Daum C."/>
            <person name="Ezra D."/>
            <person name="Gonzalez J."/>
            <person name="Henrissat B."/>
            <person name="Kuo A."/>
            <person name="Liang C."/>
            <person name="Lipzen A."/>
            <person name="Lutzoni F."/>
            <person name="Magnuson J."/>
            <person name="Mondo S."/>
            <person name="Nolan M."/>
            <person name="Ohm R."/>
            <person name="Pangilinan J."/>
            <person name="Park H.-J."/>
            <person name="Ramirez L."/>
            <person name="Alfaro M."/>
            <person name="Sun H."/>
            <person name="Tritt A."/>
            <person name="Yoshinaga Y."/>
            <person name="Zwiers L.-H."/>
            <person name="Turgeon B."/>
            <person name="Goodwin S."/>
            <person name="Spatafora J."/>
            <person name="Crous P."/>
            <person name="Grigoriev I."/>
        </authorList>
    </citation>
    <scope>NUCLEOTIDE SEQUENCE</scope>
    <source>
        <strain evidence="1">CBS 109.77</strain>
    </source>
</reference>
<gene>
    <name evidence="1" type="ORF">K505DRAFT_338491</name>
</gene>
<dbReference type="SUPFAM" id="SSF58100">
    <property type="entry name" value="Bacterial hemolysins"/>
    <property type="match status" value="1"/>
</dbReference>
<protein>
    <submittedName>
        <fullName evidence="1">Uncharacterized protein</fullName>
    </submittedName>
</protein>
<dbReference type="AlphaFoldDB" id="A0A6A6X8K8"/>
<dbReference type="EMBL" id="MU001960">
    <property type="protein sequence ID" value="KAF2792658.1"/>
    <property type="molecule type" value="Genomic_DNA"/>
</dbReference>
<evidence type="ECO:0000313" key="2">
    <source>
        <dbReference type="Proteomes" id="UP000799757"/>
    </source>
</evidence>
<sequence>MKQVQQHAVNCNKRVRDQADQAVEMAKQSADYIVKQAEDLLGAARKREETAIKDKDEAYQTIRSLREYADDLKKTIGEKNSDVSEINDIMVSQDAWITKARETIAKLRAAADSTKELDTKRNTYLYGKVGSQ</sequence>